<dbReference type="BioCyc" id="HAUR316274:GHYA-1385-MONOMER"/>
<evidence type="ECO:0000313" key="2">
    <source>
        <dbReference type="Proteomes" id="UP000000787"/>
    </source>
</evidence>
<keyword evidence="2" id="KW-1185">Reference proteome</keyword>
<evidence type="ECO:0000313" key="1">
    <source>
        <dbReference type="EMBL" id="ABX04009.1"/>
    </source>
</evidence>
<dbReference type="HOGENOM" id="CLU_1553167_0_0_0"/>
<accession>A9B2G4</accession>
<reference evidence="1 2" key="1">
    <citation type="journal article" date="2011" name="Stand. Genomic Sci.">
        <title>Complete genome sequence of the filamentous gliding predatory bacterium Herpetosiphon aurantiacus type strain (114-95(T)).</title>
        <authorList>
            <person name="Kiss H."/>
            <person name="Nett M."/>
            <person name="Domin N."/>
            <person name="Martin K."/>
            <person name="Maresca J.A."/>
            <person name="Copeland A."/>
            <person name="Lapidus A."/>
            <person name="Lucas S."/>
            <person name="Berry K.W."/>
            <person name="Glavina Del Rio T."/>
            <person name="Dalin E."/>
            <person name="Tice H."/>
            <person name="Pitluck S."/>
            <person name="Richardson P."/>
            <person name="Bruce D."/>
            <person name="Goodwin L."/>
            <person name="Han C."/>
            <person name="Detter J.C."/>
            <person name="Schmutz J."/>
            <person name="Brettin T."/>
            <person name="Land M."/>
            <person name="Hauser L."/>
            <person name="Kyrpides N.C."/>
            <person name="Ivanova N."/>
            <person name="Goker M."/>
            <person name="Woyke T."/>
            <person name="Klenk H.P."/>
            <person name="Bryant D.A."/>
        </authorList>
    </citation>
    <scope>NUCLEOTIDE SEQUENCE [LARGE SCALE GENOMIC DNA]</scope>
    <source>
        <strain evidence="2">ATCC 23779 / DSM 785 / 114-95</strain>
    </source>
</reference>
<dbReference type="Proteomes" id="UP000000787">
    <property type="component" value="Chromosome"/>
</dbReference>
<protein>
    <submittedName>
        <fullName evidence="1">Uncharacterized protein</fullName>
    </submittedName>
</protein>
<dbReference type="KEGG" id="hau:Haur_1364"/>
<dbReference type="AlphaFoldDB" id="A9B2G4"/>
<name>A9B2G4_HERA2</name>
<proteinExistence type="predicted"/>
<organism evidence="1 2">
    <name type="scientific">Herpetosiphon aurantiacus (strain ATCC 23779 / DSM 785 / 114-95)</name>
    <dbReference type="NCBI Taxonomy" id="316274"/>
    <lineage>
        <taxon>Bacteria</taxon>
        <taxon>Bacillati</taxon>
        <taxon>Chloroflexota</taxon>
        <taxon>Chloroflexia</taxon>
        <taxon>Herpetosiphonales</taxon>
        <taxon>Herpetosiphonaceae</taxon>
        <taxon>Herpetosiphon</taxon>
    </lineage>
</organism>
<dbReference type="EMBL" id="CP000875">
    <property type="protein sequence ID" value="ABX04009.1"/>
    <property type="molecule type" value="Genomic_DNA"/>
</dbReference>
<gene>
    <name evidence="1" type="ordered locus">Haur_1364</name>
</gene>
<sequence length="172" mass="19483">MSDDNQYSDIPHAALRSYIEQKGWVRRYPNLTGGKPIGYVYFDDRYIDANILKFVEPLNLANAIHFAPKVPKQVEQFIPNNPMGSLRLNIQNTIFYFVIPKQELEDLFNKSGMSVAEVIKSHNEEKIREMGIIYSDHQGVLDSAIGKHVVIPKGGGFVDLDGSEIHLPTVIR</sequence>
<dbReference type="InParanoid" id="A9B2G4"/>